<name>A0A2N3VK27_9NOCA</name>
<dbReference type="EMBL" id="PJMW01000002">
    <property type="protein sequence ID" value="PKV81973.1"/>
    <property type="molecule type" value="Genomic_DNA"/>
</dbReference>
<dbReference type="Pfam" id="PF01042">
    <property type="entry name" value="Ribonuc_L-PSP"/>
    <property type="match status" value="1"/>
</dbReference>
<evidence type="ECO:0000313" key="3">
    <source>
        <dbReference type="Proteomes" id="UP000233766"/>
    </source>
</evidence>
<dbReference type="InterPro" id="IPR006175">
    <property type="entry name" value="YjgF/YER057c/UK114"/>
</dbReference>
<sequence length="133" mass="14680">MSKRQYFNPGARAERYHDELHFATATRVGDLIWVSGQVGIDPATSAPAEGIEAQARFAFEGVKQALEAAGSSMDNIIELLTYHTDMARDGQIFGKVKDEYVKAPYPCWTGVGVTHLARPEFLCEVRVVAYAID</sequence>
<dbReference type="PANTHER" id="PTHR11803:SF58">
    <property type="entry name" value="PROTEIN HMF1-RELATED"/>
    <property type="match status" value="1"/>
</dbReference>
<dbReference type="GO" id="GO:0019239">
    <property type="term" value="F:deaminase activity"/>
    <property type="evidence" value="ECO:0007669"/>
    <property type="project" value="TreeGrafter"/>
</dbReference>
<dbReference type="RefSeq" id="WP_101467604.1">
    <property type="nucleotide sequence ID" value="NZ_PJMW01000002.1"/>
</dbReference>
<dbReference type="InterPro" id="IPR035959">
    <property type="entry name" value="RutC-like_sf"/>
</dbReference>
<reference evidence="2 3" key="1">
    <citation type="submission" date="2017-12" db="EMBL/GenBank/DDBJ databases">
        <title>Sequencing the genomes of 1000 Actinobacteria strains.</title>
        <authorList>
            <person name="Klenk H.-P."/>
        </authorList>
    </citation>
    <scope>NUCLEOTIDE SEQUENCE [LARGE SCALE GENOMIC DNA]</scope>
    <source>
        <strain evidence="2 3">DSM 44489</strain>
    </source>
</reference>
<accession>A0A2N3VK27</accession>
<protein>
    <submittedName>
        <fullName evidence="2">Enamine deaminase RidA (YjgF/YER057c/UK114 family)</fullName>
    </submittedName>
</protein>
<dbReference type="InterPro" id="IPR038743">
    <property type="entry name" value="YjgH-like"/>
</dbReference>
<dbReference type="GO" id="GO:0005829">
    <property type="term" value="C:cytosol"/>
    <property type="evidence" value="ECO:0007669"/>
    <property type="project" value="TreeGrafter"/>
</dbReference>
<dbReference type="Gene3D" id="3.30.1330.40">
    <property type="entry name" value="RutC-like"/>
    <property type="match status" value="1"/>
</dbReference>
<dbReference type="Proteomes" id="UP000233766">
    <property type="component" value="Unassembled WGS sequence"/>
</dbReference>
<dbReference type="OrthoDB" id="9815126at2"/>
<dbReference type="PANTHER" id="PTHR11803">
    <property type="entry name" value="2-IMINOBUTANOATE/2-IMINOPROPANOATE DEAMINASE RIDA"/>
    <property type="match status" value="1"/>
</dbReference>
<dbReference type="AlphaFoldDB" id="A0A2N3VK27"/>
<keyword evidence="3" id="KW-1185">Reference proteome</keyword>
<organism evidence="2 3">
    <name type="scientific">Nocardia fluminea</name>
    <dbReference type="NCBI Taxonomy" id="134984"/>
    <lineage>
        <taxon>Bacteria</taxon>
        <taxon>Bacillati</taxon>
        <taxon>Actinomycetota</taxon>
        <taxon>Actinomycetes</taxon>
        <taxon>Mycobacteriales</taxon>
        <taxon>Nocardiaceae</taxon>
        <taxon>Nocardia</taxon>
    </lineage>
</organism>
<dbReference type="SUPFAM" id="SSF55298">
    <property type="entry name" value="YjgF-like"/>
    <property type="match status" value="1"/>
</dbReference>
<comment type="caution">
    <text evidence="2">The sequence shown here is derived from an EMBL/GenBank/DDBJ whole genome shotgun (WGS) entry which is preliminary data.</text>
</comment>
<dbReference type="CDD" id="cd02198">
    <property type="entry name" value="YjgH_like"/>
    <property type="match status" value="1"/>
</dbReference>
<evidence type="ECO:0000256" key="1">
    <source>
        <dbReference type="ARBA" id="ARBA00010552"/>
    </source>
</evidence>
<evidence type="ECO:0000313" key="2">
    <source>
        <dbReference type="EMBL" id="PKV81973.1"/>
    </source>
</evidence>
<proteinExistence type="inferred from homology"/>
<gene>
    <name evidence="2" type="ORF">ATK86_6455</name>
</gene>
<comment type="similarity">
    <text evidence="1">Belongs to the RutC family.</text>
</comment>